<dbReference type="GO" id="GO:0005737">
    <property type="term" value="C:cytoplasm"/>
    <property type="evidence" value="ECO:0007669"/>
    <property type="project" value="TreeGrafter"/>
</dbReference>
<dbReference type="Gene3D" id="3.30.230.30">
    <property type="entry name" value="Impact, N-terminal domain"/>
    <property type="match status" value="1"/>
</dbReference>
<dbReference type="OrthoDB" id="69641at2759"/>
<dbReference type="InterPro" id="IPR020568">
    <property type="entry name" value="Ribosomal_Su5_D2-typ_SF"/>
</dbReference>
<evidence type="ECO:0000313" key="3">
    <source>
        <dbReference type="EMBL" id="ODQ46447.1"/>
    </source>
</evidence>
<organism evidence="3 4">
    <name type="scientific">Pichia membranifaciens NRRL Y-2026</name>
    <dbReference type="NCBI Taxonomy" id="763406"/>
    <lineage>
        <taxon>Eukaryota</taxon>
        <taxon>Fungi</taxon>
        <taxon>Dikarya</taxon>
        <taxon>Ascomycota</taxon>
        <taxon>Saccharomycotina</taxon>
        <taxon>Pichiomycetes</taxon>
        <taxon>Pichiales</taxon>
        <taxon>Pichiaceae</taxon>
        <taxon>Pichia</taxon>
    </lineage>
</organism>
<name>A0A1E3NJY4_9ASCO</name>
<dbReference type="InterPro" id="IPR020569">
    <property type="entry name" value="UPF0029_Impact_CS"/>
</dbReference>
<dbReference type="Pfam" id="PF01205">
    <property type="entry name" value="Impact_N"/>
    <property type="match status" value="1"/>
</dbReference>
<dbReference type="AlphaFoldDB" id="A0A1E3NJY4"/>
<dbReference type="RefSeq" id="XP_019017560.1">
    <property type="nucleotide sequence ID" value="XM_019163317.1"/>
</dbReference>
<comment type="similarity">
    <text evidence="1">Belongs to the IMPACT family.</text>
</comment>
<dbReference type="GO" id="GO:0006446">
    <property type="term" value="P:regulation of translational initiation"/>
    <property type="evidence" value="ECO:0007669"/>
    <property type="project" value="TreeGrafter"/>
</dbReference>
<proteinExistence type="inferred from homology"/>
<dbReference type="PANTHER" id="PTHR16301">
    <property type="entry name" value="IMPACT-RELATED"/>
    <property type="match status" value="1"/>
</dbReference>
<dbReference type="SUPFAM" id="SSF54211">
    <property type="entry name" value="Ribosomal protein S5 domain 2-like"/>
    <property type="match status" value="1"/>
</dbReference>
<keyword evidence="4" id="KW-1185">Reference proteome</keyword>
<dbReference type="PROSITE" id="PS00910">
    <property type="entry name" value="UPF0029"/>
    <property type="match status" value="1"/>
</dbReference>
<evidence type="ECO:0000313" key="4">
    <source>
        <dbReference type="Proteomes" id="UP000094455"/>
    </source>
</evidence>
<dbReference type="InterPro" id="IPR001498">
    <property type="entry name" value="Impact_N"/>
</dbReference>
<evidence type="ECO:0000256" key="1">
    <source>
        <dbReference type="ARBA" id="ARBA00007665"/>
    </source>
</evidence>
<protein>
    <recommendedName>
        <fullName evidence="2">Impact N-terminal domain-containing protein</fullName>
    </recommendedName>
</protein>
<gene>
    <name evidence="3" type="ORF">PICMEDRAFT_58758</name>
</gene>
<feature type="domain" description="Impact N-terminal" evidence="2">
    <location>
        <begin position="14"/>
        <end position="154"/>
    </location>
</feature>
<sequence>MNPKWSVSNVLVQKKSKFRAFCTPIKSNLSIPELLNDLTTLDKTIQKASHPTMYAWKTASSELETAGCNTAKSKKSKGKKTDELTVESSVLSKLVNLNQGFHDNNEGGSGLRLLGMLDRLHLVNILVVVSRWYGGIALGPARFKCMSDVGMEALQNGGYLASKPGKGWTDCSKVK</sequence>
<accession>A0A1E3NJY4</accession>
<evidence type="ECO:0000259" key="2">
    <source>
        <dbReference type="Pfam" id="PF01205"/>
    </source>
</evidence>
<dbReference type="GeneID" id="30180004"/>
<dbReference type="EMBL" id="KV454003">
    <property type="protein sequence ID" value="ODQ46447.1"/>
    <property type="molecule type" value="Genomic_DNA"/>
</dbReference>
<dbReference type="GO" id="GO:0140469">
    <property type="term" value="P:GCN2-mediated signaling"/>
    <property type="evidence" value="ECO:0007669"/>
    <property type="project" value="TreeGrafter"/>
</dbReference>
<dbReference type="STRING" id="763406.A0A1E3NJY4"/>
<dbReference type="PANTHER" id="PTHR16301:SF17">
    <property type="entry name" value="IMPACT FAMILY MEMBER YDL177C"/>
    <property type="match status" value="1"/>
</dbReference>
<dbReference type="Proteomes" id="UP000094455">
    <property type="component" value="Unassembled WGS sequence"/>
</dbReference>
<dbReference type="InterPro" id="IPR023582">
    <property type="entry name" value="Impact"/>
</dbReference>
<dbReference type="InterPro" id="IPR036956">
    <property type="entry name" value="Impact_N_sf"/>
</dbReference>
<reference evidence="3 4" key="1">
    <citation type="journal article" date="2016" name="Proc. Natl. Acad. Sci. U.S.A.">
        <title>Comparative genomics of biotechnologically important yeasts.</title>
        <authorList>
            <person name="Riley R."/>
            <person name="Haridas S."/>
            <person name="Wolfe K.H."/>
            <person name="Lopes M.R."/>
            <person name="Hittinger C.T."/>
            <person name="Goeker M."/>
            <person name="Salamov A.A."/>
            <person name="Wisecaver J.H."/>
            <person name="Long T.M."/>
            <person name="Calvey C.H."/>
            <person name="Aerts A.L."/>
            <person name="Barry K.W."/>
            <person name="Choi C."/>
            <person name="Clum A."/>
            <person name="Coughlan A.Y."/>
            <person name="Deshpande S."/>
            <person name="Douglass A.P."/>
            <person name="Hanson S.J."/>
            <person name="Klenk H.-P."/>
            <person name="LaButti K.M."/>
            <person name="Lapidus A."/>
            <person name="Lindquist E.A."/>
            <person name="Lipzen A.M."/>
            <person name="Meier-Kolthoff J.P."/>
            <person name="Ohm R.A."/>
            <person name="Otillar R.P."/>
            <person name="Pangilinan J.L."/>
            <person name="Peng Y."/>
            <person name="Rokas A."/>
            <person name="Rosa C.A."/>
            <person name="Scheuner C."/>
            <person name="Sibirny A.A."/>
            <person name="Slot J.C."/>
            <person name="Stielow J.B."/>
            <person name="Sun H."/>
            <person name="Kurtzman C.P."/>
            <person name="Blackwell M."/>
            <person name="Grigoriev I.V."/>
            <person name="Jeffries T.W."/>
        </authorList>
    </citation>
    <scope>NUCLEOTIDE SEQUENCE [LARGE SCALE GENOMIC DNA]</scope>
    <source>
        <strain evidence="3 4">NRRL Y-2026</strain>
    </source>
</reference>